<dbReference type="EMBL" id="CAUWAG010000003">
    <property type="protein sequence ID" value="CAJ2501333.1"/>
    <property type="molecule type" value="Genomic_DNA"/>
</dbReference>
<name>A0AAI8YE73_9PEZI</name>
<feature type="region of interest" description="Disordered" evidence="2">
    <location>
        <begin position="32"/>
        <end position="67"/>
    </location>
</feature>
<reference evidence="3" key="1">
    <citation type="submission" date="2023-10" db="EMBL/GenBank/DDBJ databases">
        <authorList>
            <person name="Hackl T."/>
        </authorList>
    </citation>
    <scope>NUCLEOTIDE SEQUENCE</scope>
</reference>
<feature type="compositionally biased region" description="Polar residues" evidence="2">
    <location>
        <begin position="32"/>
        <end position="49"/>
    </location>
</feature>
<proteinExistence type="predicted"/>
<sequence length="199" mass="21870">MFRLPVVARRVAKTLCASNVNRIVAAKHLSTTAVKTPKQSATPPSQAEETTNNTPTAPTTPKTHTPTPIVLLSLPATEEDTLGLSLRHWHQGQYATALDEQLRGLSSPAQSLSVLRREESALSARLDKMRTTKRGHVGFDGDVCAIEHIVLGRREVLEARIVEMRAYEDGLKAYEDELKAYEDAVKAIAGVRLFGGFWL</sequence>
<feature type="coiled-coil region" evidence="1">
    <location>
        <begin position="164"/>
        <end position="191"/>
    </location>
</feature>
<comment type="caution">
    <text evidence="3">The sequence shown here is derived from an EMBL/GenBank/DDBJ whole genome shotgun (WGS) entry which is preliminary data.</text>
</comment>
<dbReference type="Proteomes" id="UP001295740">
    <property type="component" value="Unassembled WGS sequence"/>
</dbReference>
<keyword evidence="1" id="KW-0175">Coiled coil</keyword>
<dbReference type="AlphaFoldDB" id="A0AAI8YE73"/>
<organism evidence="3 4">
    <name type="scientific">Anthostomella pinea</name>
    <dbReference type="NCBI Taxonomy" id="933095"/>
    <lineage>
        <taxon>Eukaryota</taxon>
        <taxon>Fungi</taxon>
        <taxon>Dikarya</taxon>
        <taxon>Ascomycota</taxon>
        <taxon>Pezizomycotina</taxon>
        <taxon>Sordariomycetes</taxon>
        <taxon>Xylariomycetidae</taxon>
        <taxon>Xylariales</taxon>
        <taxon>Xylariaceae</taxon>
        <taxon>Anthostomella</taxon>
    </lineage>
</organism>
<feature type="compositionally biased region" description="Low complexity" evidence="2">
    <location>
        <begin position="50"/>
        <end position="67"/>
    </location>
</feature>
<accession>A0AAI8YE73</accession>
<protein>
    <submittedName>
        <fullName evidence="3">Uu.00g041860.m01.CDS01</fullName>
    </submittedName>
</protein>
<evidence type="ECO:0000256" key="2">
    <source>
        <dbReference type="SAM" id="MobiDB-lite"/>
    </source>
</evidence>
<gene>
    <name evidence="3" type="ORF">KHLLAP_LOCUS1801</name>
</gene>
<keyword evidence="4" id="KW-1185">Reference proteome</keyword>
<evidence type="ECO:0000313" key="3">
    <source>
        <dbReference type="EMBL" id="CAJ2501333.1"/>
    </source>
</evidence>
<evidence type="ECO:0000256" key="1">
    <source>
        <dbReference type="SAM" id="Coils"/>
    </source>
</evidence>
<evidence type="ECO:0000313" key="4">
    <source>
        <dbReference type="Proteomes" id="UP001295740"/>
    </source>
</evidence>